<dbReference type="eggNOG" id="ENOG502SCJT">
    <property type="taxonomic scope" value="Eukaryota"/>
</dbReference>
<dbReference type="OMA" id="ICHIEDY"/>
<dbReference type="EMBL" id="AAFI02000020">
    <property type="protein sequence ID" value="EAL68617.1"/>
    <property type="molecule type" value="Genomic_DNA"/>
</dbReference>
<dbReference type="VEuPathDB" id="AmoebaDB:DDB_G0277599"/>
<name>Q86KL9_DICDI</name>
<dbReference type="GeneID" id="8621121"/>
<proteinExistence type="predicted"/>
<organism evidence="1 2">
    <name type="scientific">Dictyostelium discoideum</name>
    <name type="common">Social amoeba</name>
    <dbReference type="NCBI Taxonomy" id="44689"/>
    <lineage>
        <taxon>Eukaryota</taxon>
        <taxon>Amoebozoa</taxon>
        <taxon>Evosea</taxon>
        <taxon>Eumycetozoa</taxon>
        <taxon>Dictyostelia</taxon>
        <taxon>Dictyosteliales</taxon>
        <taxon>Dictyosteliaceae</taxon>
        <taxon>Dictyostelium</taxon>
    </lineage>
</organism>
<accession>Q86KL9</accession>
<dbReference type="dictyBase" id="DDB_G0277599"/>
<accession>Q54ZD8</accession>
<gene>
    <name evidence="1" type="ORF">DDB_G0277599</name>
</gene>
<dbReference type="RefSeq" id="XP_642559.1">
    <property type="nucleotide sequence ID" value="XM_637467.1"/>
</dbReference>
<protein>
    <submittedName>
        <fullName evidence="1">Uncharacterized protein</fullName>
    </submittedName>
</protein>
<dbReference type="KEGG" id="ddi:DDB_G0277599"/>
<dbReference type="Proteomes" id="UP000002195">
    <property type="component" value="Unassembled WGS sequence"/>
</dbReference>
<dbReference type="PaxDb" id="44689-DDB0169312"/>
<dbReference type="HOGENOM" id="CLU_1457006_0_0_1"/>
<dbReference type="PANTHER" id="PTHR37515:SF2">
    <property type="entry name" value="YALI0C09240P"/>
    <property type="match status" value="1"/>
</dbReference>
<dbReference type="AlphaFoldDB" id="Q86KL9"/>
<dbReference type="InParanoid" id="Q86KL9"/>
<evidence type="ECO:0000313" key="1">
    <source>
        <dbReference type="EMBL" id="EAL68617.1"/>
    </source>
</evidence>
<dbReference type="PhylomeDB" id="Q86KL9"/>
<comment type="caution">
    <text evidence="1">The sequence shown here is derived from an EMBL/GenBank/DDBJ whole genome shotgun (WGS) entry which is preliminary data.</text>
</comment>
<evidence type="ECO:0000313" key="2">
    <source>
        <dbReference type="Proteomes" id="UP000002195"/>
    </source>
</evidence>
<dbReference type="PANTHER" id="PTHR37515">
    <property type="entry name" value="YALI0C09240P"/>
    <property type="match status" value="1"/>
</dbReference>
<reference evidence="1 2" key="1">
    <citation type="journal article" date="2005" name="Nature">
        <title>The genome of the social amoeba Dictyostelium discoideum.</title>
        <authorList>
            <consortium name="The Dictyostelium discoideum Sequencing Consortium"/>
            <person name="Eichinger L."/>
            <person name="Pachebat J.A."/>
            <person name="Glockner G."/>
            <person name="Rajandream M.A."/>
            <person name="Sucgang R."/>
            <person name="Berriman M."/>
            <person name="Song J."/>
            <person name="Olsen R."/>
            <person name="Szafranski K."/>
            <person name="Xu Q."/>
            <person name="Tunggal B."/>
            <person name="Kummerfeld S."/>
            <person name="Madera M."/>
            <person name="Konfortov B.A."/>
            <person name="Rivero F."/>
            <person name="Bankier A.T."/>
            <person name="Lehmann R."/>
            <person name="Hamlin N."/>
            <person name="Davies R."/>
            <person name="Gaudet P."/>
            <person name="Fey P."/>
            <person name="Pilcher K."/>
            <person name="Chen G."/>
            <person name="Saunders D."/>
            <person name="Sodergren E."/>
            <person name="Davis P."/>
            <person name="Kerhornou A."/>
            <person name="Nie X."/>
            <person name="Hall N."/>
            <person name="Anjard C."/>
            <person name="Hemphill L."/>
            <person name="Bason N."/>
            <person name="Farbrother P."/>
            <person name="Desany B."/>
            <person name="Just E."/>
            <person name="Morio T."/>
            <person name="Rost R."/>
            <person name="Churcher C."/>
            <person name="Cooper J."/>
            <person name="Haydock S."/>
            <person name="van Driessche N."/>
            <person name="Cronin A."/>
            <person name="Goodhead I."/>
            <person name="Muzny D."/>
            <person name="Mourier T."/>
            <person name="Pain A."/>
            <person name="Lu M."/>
            <person name="Harper D."/>
            <person name="Lindsay R."/>
            <person name="Hauser H."/>
            <person name="James K."/>
            <person name="Quiles M."/>
            <person name="Madan Babu M."/>
            <person name="Saito T."/>
            <person name="Buchrieser C."/>
            <person name="Wardroper A."/>
            <person name="Felder M."/>
            <person name="Thangavelu M."/>
            <person name="Johnson D."/>
            <person name="Knights A."/>
            <person name="Loulseged H."/>
            <person name="Mungall K."/>
            <person name="Oliver K."/>
            <person name="Price C."/>
            <person name="Quail M.A."/>
            <person name="Urushihara H."/>
            <person name="Hernandez J."/>
            <person name="Rabbinowitsch E."/>
            <person name="Steffen D."/>
            <person name="Sanders M."/>
            <person name="Ma J."/>
            <person name="Kohara Y."/>
            <person name="Sharp S."/>
            <person name="Simmonds M."/>
            <person name="Spiegler S."/>
            <person name="Tivey A."/>
            <person name="Sugano S."/>
            <person name="White B."/>
            <person name="Walker D."/>
            <person name="Woodward J."/>
            <person name="Winckler T."/>
            <person name="Tanaka Y."/>
            <person name="Shaulsky G."/>
            <person name="Schleicher M."/>
            <person name="Weinstock G."/>
            <person name="Rosenthal A."/>
            <person name="Cox E.C."/>
            <person name="Chisholm R.L."/>
            <person name="Gibbs R."/>
            <person name="Loomis W.F."/>
            <person name="Platzer M."/>
            <person name="Kay R.R."/>
            <person name="Williams J."/>
            <person name="Dear P.H."/>
            <person name="Noegel A.A."/>
            <person name="Barrell B."/>
            <person name="Kuspa A."/>
        </authorList>
    </citation>
    <scope>NUCLEOTIDE SEQUENCE [LARGE SCALE GENOMIC DNA]</scope>
    <source>
        <strain evidence="1 2">AX4</strain>
    </source>
</reference>
<sequence>MDKLLFCDASKEDLKLIEDSEVLNEIEDLLPYAGCPCYQFNNIDQFKEQLLKDNQLRIERVKQEELKIKIIENNLSDKNIDFKYVYCRITSYLSNKATIKVTRSDPSIALTNIELLAIYSKAWQWVYQEEEKESGNPGNINGMLNRAKSYGRYGIYGHDITDLAYNGGSLIKIYNGFVVCKFSVDS</sequence>
<keyword evidence="2" id="KW-1185">Reference proteome</keyword>